<dbReference type="GO" id="GO:0008422">
    <property type="term" value="F:beta-glucosidase activity"/>
    <property type="evidence" value="ECO:0007669"/>
    <property type="project" value="TreeGrafter"/>
</dbReference>
<evidence type="ECO:0000259" key="2">
    <source>
        <dbReference type="Pfam" id="PF12215"/>
    </source>
</evidence>
<reference evidence="4" key="1">
    <citation type="submission" date="2017-09" db="EMBL/GenBank/DDBJ databases">
        <title>Metaegenomics of thermophilic ammonia-oxidizing enrichment culture.</title>
        <authorList>
            <person name="Kato S."/>
            <person name="Suzuki K."/>
        </authorList>
    </citation>
    <scope>NUCLEOTIDE SEQUENCE [LARGE SCALE GENOMIC DNA]</scope>
</reference>
<evidence type="ECO:0000313" key="4">
    <source>
        <dbReference type="Proteomes" id="UP000236173"/>
    </source>
</evidence>
<proteinExistence type="predicted"/>
<dbReference type="AlphaFoldDB" id="A0A2H5XBJ4"/>
<dbReference type="EMBL" id="BEHT01000012">
    <property type="protein sequence ID" value="GBC98553.1"/>
    <property type="molecule type" value="Genomic_DNA"/>
</dbReference>
<protein>
    <submittedName>
        <fullName evidence="3">Uncharacterized protein</fullName>
    </submittedName>
</protein>
<feature type="domain" description="Glycosyl-hydrolase family 116 N-terminal" evidence="2">
    <location>
        <begin position="12"/>
        <end position="170"/>
    </location>
</feature>
<evidence type="ECO:0000259" key="1">
    <source>
        <dbReference type="Pfam" id="PF04685"/>
    </source>
</evidence>
<dbReference type="GO" id="GO:0005975">
    <property type="term" value="P:carbohydrate metabolic process"/>
    <property type="evidence" value="ECO:0007669"/>
    <property type="project" value="InterPro"/>
</dbReference>
<feature type="domain" description="Glycosyl-hydrolase family 116 N-terminal" evidence="2">
    <location>
        <begin position="572"/>
        <end position="700"/>
    </location>
</feature>
<dbReference type="Pfam" id="PF12215">
    <property type="entry name" value="Glyco_hydr_116N"/>
    <property type="match status" value="2"/>
</dbReference>
<dbReference type="Proteomes" id="UP000236173">
    <property type="component" value="Unassembled WGS sequence"/>
</dbReference>
<dbReference type="PANTHER" id="PTHR12654:SF4">
    <property type="entry name" value="PB1 DOMAIN-CONTAINING PROTEIN"/>
    <property type="match status" value="1"/>
</dbReference>
<sequence length="1230" mass="137951">MEFAGERLRVFAFPLGGIGSGNVSFAGTGQLVAWQIVNNFHSGAHGTLGALVPITFFAAWAKQGRTAKATLLQTVPVAELQAPDRLSLRIVNRFPILQVRYEVDLPVRMELEAWSPFIPLNAQESAMPIAVFTFTLHNPTKQPVEAAVMMNLQNIVGWEGYRPLGEPEKALCHEEFIGNFNTLEHMDGWTTLVCQTREGNGDAFDVPVQLFTPDGEVAWLLRLSENATVHFWDWRQSVQIPLPSETTNSVVWLSDLPEAFTEEHFAQLLDAVERGARLVLCGTERHPLAVLEAWAKAPSDAEVFADFETGTYEGWTIEGNCFGDRPATGKINWQQPVSGWRGKFFVNTFHPDDTGTGRALSRPFTITKRFVHFLIGGGHHPNRCCLNLLVDGKVVRTATGRNSEQLLPERWDVSEFIGKMAQLEIVDRETGSWGHILVDHIVFSDSPIPSFADPEAAKKLLQRLPLRWQELRWREGEPMTAIMNGSRRALTVKRFWQIVGMHSDEPVQVLAQTPDGAPLIVRCQLGKGNLLIAFGSPHEWGQVGQRKALVGTLIAETGGVRYLPMTGWRKTAPAFGTMALAVKGDKRGWQITALPQHDDVAAMWQDFAEDGAFAVTRPSAMPTEAGKTCCGAVSAKIALQPHERRSVTFAIAWHFPNRYRTGRYGWALPYEYRYRLGNRYNAWFADARSVIRTFIAHHERLYRETKTFADALWDNALPDAIKDAIASNLAILRSGVVMWLEDGNFYGFEGADACCPLNCTHVYNYAQSIAFVFPELERTMRFVEWKVQQHPEKGYIPHRVIVPLGLPRLWERGIGGPYNPALDGMLGAVLKTYREFLLSGDVRWLADMFPHVAKLIRHIFEQFDPDGDGVIDGEQPNTYDIHTFGSNTFIGTLYLAALKAVERMAEALGAFNEGRRRHEYAALRAECRQRFERGRAGYIQRCWNGEFFINAYDAPGASPDVYEQNNCWGRGCHSDQLLGQWWACVLGLGDLLPEETVKTALWSIFRYNWRKSLRGFQHSQRVFAEGDESGLLICTWPNGGRPQRPILYCDEVWTGIEYEVAALLLWNGMTDEALRLVEGARNRYTGAKRNPFAEEECGHYYIRALSSWSLLLAAMGFGCDGHAGTLQFAPALSPSAFRAPFAAGTCWGVFAQTVTRQRAVATWHILGGTFALKTLRWRIGDFRGIKVTVTHDGKTRKAQTHRDGDWLTLQFPSPVALVAGTQLKVKVEVP</sequence>
<dbReference type="InterPro" id="IPR052566">
    <property type="entry name" value="Non-lysos_glucosylceramidase"/>
</dbReference>
<gene>
    <name evidence="3" type="ORF">HRbin17_01066</name>
</gene>
<organism evidence="3 4">
    <name type="scientific">Candidatus Fervidibacter japonicus</name>
    <dbReference type="NCBI Taxonomy" id="2035412"/>
    <lineage>
        <taxon>Bacteria</taxon>
        <taxon>Candidatus Fervidibacterota</taxon>
        <taxon>Candidatus Fervidibacter</taxon>
    </lineage>
</organism>
<dbReference type="InterPro" id="IPR012341">
    <property type="entry name" value="6hp_glycosidase-like_sf"/>
</dbReference>
<dbReference type="Gene3D" id="1.50.10.10">
    <property type="match status" value="1"/>
</dbReference>
<dbReference type="InterPro" id="IPR008928">
    <property type="entry name" value="6-hairpin_glycosidase_sf"/>
</dbReference>
<evidence type="ECO:0000313" key="3">
    <source>
        <dbReference type="EMBL" id="GBC98553.1"/>
    </source>
</evidence>
<comment type="caution">
    <text evidence="3">The sequence shown here is derived from an EMBL/GenBank/DDBJ whole genome shotgun (WGS) entry which is preliminary data.</text>
</comment>
<dbReference type="Pfam" id="PF04685">
    <property type="entry name" value="DUF608"/>
    <property type="match status" value="1"/>
</dbReference>
<name>A0A2H5XBJ4_9BACT</name>
<dbReference type="InterPro" id="IPR024462">
    <property type="entry name" value="GH116_N"/>
</dbReference>
<feature type="domain" description="Glycosyl-hydrolase family 116 catalytic region" evidence="1">
    <location>
        <begin position="822"/>
        <end position="1110"/>
    </location>
</feature>
<dbReference type="InterPro" id="IPR006775">
    <property type="entry name" value="GH116_catalytic"/>
</dbReference>
<dbReference type="PANTHER" id="PTHR12654">
    <property type="entry name" value="BILE ACID BETA-GLUCOSIDASE-RELATED"/>
    <property type="match status" value="1"/>
</dbReference>
<dbReference type="SUPFAM" id="SSF48208">
    <property type="entry name" value="Six-hairpin glycosidases"/>
    <property type="match status" value="1"/>
</dbReference>
<accession>A0A2H5XBJ4</accession>